<dbReference type="GO" id="GO:0043001">
    <property type="term" value="P:Golgi to plasma membrane protein transport"/>
    <property type="evidence" value="ECO:0007669"/>
    <property type="project" value="TreeGrafter"/>
</dbReference>
<proteinExistence type="inferred from homology"/>
<comment type="similarity">
    <text evidence="2 6">Belongs to the AAA ATPase family.</text>
</comment>
<keyword evidence="4 6" id="KW-0547">Nucleotide-binding</keyword>
<dbReference type="GO" id="GO:0006891">
    <property type="term" value="P:intra-Golgi vesicle-mediated transport"/>
    <property type="evidence" value="ECO:0007669"/>
    <property type="project" value="TreeGrafter"/>
</dbReference>
<keyword evidence="6" id="KW-0931">ER-Golgi transport</keyword>
<evidence type="ECO:0000313" key="7">
    <source>
        <dbReference type="EMBL" id="KAK4259839.1"/>
    </source>
</evidence>
<dbReference type="PANTHER" id="PTHR23078:SF3">
    <property type="entry name" value="VESICLE-FUSING ATPASE"/>
    <property type="match status" value="1"/>
</dbReference>
<keyword evidence="6" id="KW-0653">Protein transport</keyword>
<name>A0AAE1MC93_9FABA</name>
<comment type="subcellular location">
    <subcellularLocation>
        <location evidence="1 6">Cytoplasm</location>
    </subcellularLocation>
</comment>
<dbReference type="GO" id="GO:0016887">
    <property type="term" value="F:ATP hydrolysis activity"/>
    <property type="evidence" value="ECO:0007669"/>
    <property type="project" value="InterPro"/>
</dbReference>
<evidence type="ECO:0000256" key="2">
    <source>
        <dbReference type="ARBA" id="ARBA00006914"/>
    </source>
</evidence>
<keyword evidence="6" id="KW-0460">Magnesium</keyword>
<comment type="cofactor">
    <cofactor evidence="6">
        <name>Mg(2+)</name>
        <dbReference type="ChEBI" id="CHEBI:18420"/>
    </cofactor>
    <text evidence="6">Binds 1 Mg(2+) ion per subunit.</text>
</comment>
<sequence>MIVTNTPTQDLTLTNLAFCSASDLHKFAVSGYSNLFLGLIGDSFVFYVVAHYSVHSGHIALNSIQRRCVKVSTAEYISVSRFFPPDNFNLAVLTLELDFIKRGSRSEQIDITNQTGVIYAF</sequence>
<dbReference type="EMBL" id="JAWXYG010000011">
    <property type="protein sequence ID" value="KAK4259839.1"/>
    <property type="molecule type" value="Genomic_DNA"/>
</dbReference>
<dbReference type="GO" id="GO:0046872">
    <property type="term" value="F:metal ion binding"/>
    <property type="evidence" value="ECO:0007669"/>
    <property type="project" value="UniProtKB-UniRule"/>
</dbReference>
<gene>
    <name evidence="7" type="ORF">QN277_006130</name>
</gene>
<dbReference type="InterPro" id="IPR009010">
    <property type="entry name" value="Asp_de-COase-like_dom_sf"/>
</dbReference>
<dbReference type="Gene3D" id="2.40.40.20">
    <property type="match status" value="1"/>
</dbReference>
<dbReference type="AlphaFoldDB" id="A0AAE1MC93"/>
<keyword evidence="6" id="KW-0813">Transport</keyword>
<organism evidence="7 8">
    <name type="scientific">Acacia crassicarpa</name>
    <name type="common">northern wattle</name>
    <dbReference type="NCBI Taxonomy" id="499986"/>
    <lineage>
        <taxon>Eukaryota</taxon>
        <taxon>Viridiplantae</taxon>
        <taxon>Streptophyta</taxon>
        <taxon>Embryophyta</taxon>
        <taxon>Tracheophyta</taxon>
        <taxon>Spermatophyta</taxon>
        <taxon>Magnoliopsida</taxon>
        <taxon>eudicotyledons</taxon>
        <taxon>Gunneridae</taxon>
        <taxon>Pentapetalae</taxon>
        <taxon>rosids</taxon>
        <taxon>fabids</taxon>
        <taxon>Fabales</taxon>
        <taxon>Fabaceae</taxon>
        <taxon>Caesalpinioideae</taxon>
        <taxon>mimosoid clade</taxon>
        <taxon>Acacieae</taxon>
        <taxon>Acacia</taxon>
    </lineage>
</organism>
<evidence type="ECO:0000256" key="1">
    <source>
        <dbReference type="ARBA" id="ARBA00004496"/>
    </source>
</evidence>
<dbReference type="GO" id="GO:0005795">
    <property type="term" value="C:Golgi stack"/>
    <property type="evidence" value="ECO:0007669"/>
    <property type="project" value="TreeGrafter"/>
</dbReference>
<keyword evidence="6" id="KW-0378">Hydrolase</keyword>
<dbReference type="SUPFAM" id="SSF50692">
    <property type="entry name" value="ADC-like"/>
    <property type="match status" value="1"/>
</dbReference>
<keyword evidence="5 6" id="KW-0067">ATP-binding</keyword>
<dbReference type="GO" id="GO:0005524">
    <property type="term" value="F:ATP binding"/>
    <property type="evidence" value="ECO:0007669"/>
    <property type="project" value="UniProtKB-UniRule"/>
</dbReference>
<dbReference type="InterPro" id="IPR039812">
    <property type="entry name" value="Vesicle-fus_ATPase"/>
</dbReference>
<keyword evidence="6" id="KW-0479">Metal-binding</keyword>
<accession>A0AAE1MC93</accession>
<dbReference type="GO" id="GO:0035494">
    <property type="term" value="P:SNARE complex disassembly"/>
    <property type="evidence" value="ECO:0007669"/>
    <property type="project" value="InterPro"/>
</dbReference>
<evidence type="ECO:0000256" key="3">
    <source>
        <dbReference type="ARBA" id="ARBA00022490"/>
    </source>
</evidence>
<evidence type="ECO:0000256" key="4">
    <source>
        <dbReference type="ARBA" id="ARBA00022741"/>
    </source>
</evidence>
<dbReference type="FunFam" id="2.40.40.20:FF:000012">
    <property type="entry name" value="Vesicle-fusing ATPase protein"/>
    <property type="match status" value="1"/>
</dbReference>
<evidence type="ECO:0000256" key="6">
    <source>
        <dbReference type="RuleBase" id="RU367045"/>
    </source>
</evidence>
<comment type="caution">
    <text evidence="7">The sequence shown here is derived from an EMBL/GenBank/DDBJ whole genome shotgun (WGS) entry which is preliminary data.</text>
</comment>
<keyword evidence="3 6" id="KW-0963">Cytoplasm</keyword>
<dbReference type="PANTHER" id="PTHR23078">
    <property type="entry name" value="VESICULAR-FUSION PROTEIN NSF"/>
    <property type="match status" value="1"/>
</dbReference>
<reference evidence="7" key="1">
    <citation type="submission" date="2023-10" db="EMBL/GenBank/DDBJ databases">
        <title>Chromosome-level genome of the transformable northern wattle, Acacia crassicarpa.</title>
        <authorList>
            <person name="Massaro I."/>
            <person name="Sinha N.R."/>
            <person name="Poethig S."/>
            <person name="Leichty A.R."/>
        </authorList>
    </citation>
    <scope>NUCLEOTIDE SEQUENCE</scope>
    <source>
        <strain evidence="7">Acra3RX</strain>
        <tissue evidence="7">Leaf</tissue>
    </source>
</reference>
<evidence type="ECO:0000313" key="8">
    <source>
        <dbReference type="Proteomes" id="UP001293593"/>
    </source>
</evidence>
<dbReference type="Proteomes" id="UP001293593">
    <property type="component" value="Unassembled WGS sequence"/>
</dbReference>
<comment type="function">
    <text evidence="6">Required for vesicle-mediated transport. Catalyzes the fusion of transport vesicles within the Golgi cisternae. Is also required for transport from the endoplasmic reticulum to the Golgi stack. Seems to function as a fusion protein required for the delivery of cargo proteins to all compartments of the Golgi stack independent of vesicle origin.</text>
</comment>
<protein>
    <recommendedName>
        <fullName evidence="6">Vesicle-fusing ATPase</fullName>
        <ecNumber evidence="6">3.6.4.6</ecNumber>
    </recommendedName>
</protein>
<evidence type="ECO:0000256" key="5">
    <source>
        <dbReference type="ARBA" id="ARBA00022840"/>
    </source>
</evidence>
<keyword evidence="8" id="KW-1185">Reference proteome</keyword>
<comment type="catalytic activity">
    <reaction evidence="6">
        <text>ATP + H2O = ADP + phosphate + H(+)</text>
        <dbReference type="Rhea" id="RHEA:13065"/>
        <dbReference type="ChEBI" id="CHEBI:15377"/>
        <dbReference type="ChEBI" id="CHEBI:15378"/>
        <dbReference type="ChEBI" id="CHEBI:30616"/>
        <dbReference type="ChEBI" id="CHEBI:43474"/>
        <dbReference type="ChEBI" id="CHEBI:456216"/>
        <dbReference type="EC" id="3.6.4.6"/>
    </reaction>
</comment>
<dbReference type="EC" id="3.6.4.6" evidence="6"/>